<reference evidence="2 3" key="1">
    <citation type="submission" date="2016-10" db="EMBL/GenBank/DDBJ databases">
        <authorList>
            <person name="de Groot N.N."/>
        </authorList>
    </citation>
    <scope>NUCLEOTIDE SEQUENCE [LARGE SCALE GENOMIC DNA]</scope>
    <source>
        <strain evidence="2 3">CGMCC 1.10238</strain>
    </source>
</reference>
<accession>A0A1H8GGT7</accession>
<gene>
    <name evidence="1" type="ORF">KP014_20120</name>
    <name evidence="2" type="ORF">SAMN04487895_101510</name>
</gene>
<dbReference type="OrthoDB" id="2869809at2"/>
<dbReference type="Proteomes" id="UP000683429">
    <property type="component" value="Chromosome"/>
</dbReference>
<sequence length="208" mass="24677">MKINNRVGEKHFTNEGYEIQIVDYINRHTVLIKFVDVPDYLVWVTAQNVSNGEIKNPFHKSVYGVGYYGCGSYSARVNNIKTPQYIKWFSMFNRCYDVNYQKDNPRYIGCTVSDEFHNYQNFAKWYDKKIYPCSYKLELDKDLLVEGNKTYSPSTCCFLPKELNAALNSKRNDREFMTVLYNKYKSEVPFYIKEKLFKLINTPKRSEQ</sequence>
<evidence type="ECO:0000313" key="3">
    <source>
        <dbReference type="Proteomes" id="UP000198809"/>
    </source>
</evidence>
<dbReference type="Proteomes" id="UP000198809">
    <property type="component" value="Unassembled WGS sequence"/>
</dbReference>
<evidence type="ECO:0000313" key="2">
    <source>
        <dbReference type="EMBL" id="SEN43193.1"/>
    </source>
</evidence>
<reference evidence="1 4" key="2">
    <citation type="submission" date="2021-06" db="EMBL/GenBank/DDBJ databases">
        <title>Whole genome sequence of Paenibacillus sophorae DSM23020 for comparative genomics.</title>
        <authorList>
            <person name="Kim M.-J."/>
            <person name="Lee G."/>
            <person name="Shin J.-H."/>
        </authorList>
    </citation>
    <scope>NUCLEOTIDE SEQUENCE [LARGE SCALE GENOMIC DNA]</scope>
    <source>
        <strain evidence="1 4">DSM 23020</strain>
    </source>
</reference>
<protein>
    <submittedName>
        <fullName evidence="2">Uncharacterized protein</fullName>
    </submittedName>
</protein>
<keyword evidence="4" id="KW-1185">Reference proteome</keyword>
<dbReference type="EMBL" id="FODH01000001">
    <property type="protein sequence ID" value="SEN43193.1"/>
    <property type="molecule type" value="Genomic_DNA"/>
</dbReference>
<organism evidence="2 3">
    <name type="scientific">Paenibacillus sophorae</name>
    <dbReference type="NCBI Taxonomy" id="1333845"/>
    <lineage>
        <taxon>Bacteria</taxon>
        <taxon>Bacillati</taxon>
        <taxon>Bacillota</taxon>
        <taxon>Bacilli</taxon>
        <taxon>Bacillales</taxon>
        <taxon>Paenibacillaceae</taxon>
        <taxon>Paenibacillus</taxon>
    </lineage>
</organism>
<name>A0A1H8GGT7_9BACL</name>
<dbReference type="AlphaFoldDB" id="A0A1H8GGT7"/>
<dbReference type="STRING" id="1333845.SAMN04487895_101510"/>
<evidence type="ECO:0000313" key="4">
    <source>
        <dbReference type="Proteomes" id="UP000683429"/>
    </source>
</evidence>
<dbReference type="RefSeq" id="WP_051499283.1">
    <property type="nucleotide sequence ID" value="NZ_CP076607.1"/>
</dbReference>
<evidence type="ECO:0000313" key="1">
    <source>
        <dbReference type="EMBL" id="QWU14220.1"/>
    </source>
</evidence>
<proteinExistence type="predicted"/>
<dbReference type="EMBL" id="CP076607">
    <property type="protein sequence ID" value="QWU14220.1"/>
    <property type="molecule type" value="Genomic_DNA"/>
</dbReference>